<evidence type="ECO:0000313" key="2">
    <source>
        <dbReference type="EMBL" id="GAA4093037.1"/>
    </source>
</evidence>
<dbReference type="RefSeq" id="WP_345102289.1">
    <property type="nucleotide sequence ID" value="NZ_BAABCV010000004.1"/>
</dbReference>
<protein>
    <recommendedName>
        <fullName evidence="1">Shedu protein SduA C-terminal domain-containing protein</fullName>
    </recommendedName>
</protein>
<evidence type="ECO:0000313" key="3">
    <source>
        <dbReference type="Proteomes" id="UP001500841"/>
    </source>
</evidence>
<proteinExistence type="predicted"/>
<organism evidence="2 3">
    <name type="scientific">Mucilaginibacter panaciglaebae</name>
    <dbReference type="NCBI Taxonomy" id="502331"/>
    <lineage>
        <taxon>Bacteria</taxon>
        <taxon>Pseudomonadati</taxon>
        <taxon>Bacteroidota</taxon>
        <taxon>Sphingobacteriia</taxon>
        <taxon>Sphingobacteriales</taxon>
        <taxon>Sphingobacteriaceae</taxon>
        <taxon>Mucilaginibacter</taxon>
    </lineage>
</organism>
<dbReference type="EMBL" id="BAABCV010000004">
    <property type="protein sequence ID" value="GAA4093037.1"/>
    <property type="molecule type" value="Genomic_DNA"/>
</dbReference>
<sequence>MLYDRDYRILTKEEEIQLQKARDYATKRKEFTLVQLSRYHKLMPAAGYHYESLFPNNFLPLITLENHAYLDDVSREFQLLLDNSPIERVILNFINQNRHYFLIGAILKSSYFFGHHAAYAFKEFELPPNFIADYLLVGKSSGGYQFVFVELESPTGPIINADGTFGIAIRNGLKQIEDWDHWVDGNFSHLRLIFQKYLGTEKSLPDEFITLDKTRIHYTIVAGRRKDFKEKTYRLQRKMKRERNITLLHYDNLIDTVQLFKQSGNY</sequence>
<evidence type="ECO:0000259" key="1">
    <source>
        <dbReference type="Pfam" id="PF14082"/>
    </source>
</evidence>
<feature type="domain" description="Shedu protein SduA C-terminal" evidence="1">
    <location>
        <begin position="87"/>
        <end position="254"/>
    </location>
</feature>
<keyword evidence="3" id="KW-1185">Reference proteome</keyword>
<accession>A0ABP7WNJ5</accession>
<comment type="caution">
    <text evidence="2">The sequence shown here is derived from an EMBL/GenBank/DDBJ whole genome shotgun (WGS) entry which is preliminary data.</text>
</comment>
<gene>
    <name evidence="2" type="ORF">GCM10022392_14300</name>
</gene>
<reference evidence="3" key="1">
    <citation type="journal article" date="2019" name="Int. J. Syst. Evol. Microbiol.">
        <title>The Global Catalogue of Microorganisms (GCM) 10K type strain sequencing project: providing services to taxonomists for standard genome sequencing and annotation.</title>
        <authorList>
            <consortium name="The Broad Institute Genomics Platform"/>
            <consortium name="The Broad Institute Genome Sequencing Center for Infectious Disease"/>
            <person name="Wu L."/>
            <person name="Ma J."/>
        </authorList>
    </citation>
    <scope>NUCLEOTIDE SEQUENCE [LARGE SCALE GENOMIC DNA]</scope>
    <source>
        <strain evidence="3">JCM 17085</strain>
    </source>
</reference>
<dbReference type="InterPro" id="IPR025359">
    <property type="entry name" value="SduA_C"/>
</dbReference>
<dbReference type="Pfam" id="PF14082">
    <property type="entry name" value="SduA_C"/>
    <property type="match status" value="1"/>
</dbReference>
<dbReference type="Proteomes" id="UP001500841">
    <property type="component" value="Unassembled WGS sequence"/>
</dbReference>
<name>A0ABP7WNJ5_9SPHI</name>